<evidence type="ECO:0000256" key="1">
    <source>
        <dbReference type="SAM" id="MobiDB-lite"/>
    </source>
</evidence>
<sequence length="179" mass="20563">MEPADDEFDNPNSNSVKLPVEDSVPDEDFLPIREASPNDDPRLEMQPLARPETETLPRNFTALSEEFIQPHDDGSEPVRHKRASNPITNFEMYMAMWCEKYSILGDAYTGLLEGYKLVESMENLMNLPKDVRTLKKRLVSQLPLISQRHKLIDVNQEKLPTMSPAERSQAAQKRRANMH</sequence>
<name>A0A177AF63_9PEZI</name>
<dbReference type="AlphaFoldDB" id="A0A177AF63"/>
<protein>
    <submittedName>
        <fullName evidence="2">Uncharacterized protein</fullName>
    </submittedName>
</protein>
<gene>
    <name evidence="2" type="ORF">VC83_03319</name>
</gene>
<organism evidence="2">
    <name type="scientific">Pseudogymnoascus destructans</name>
    <dbReference type="NCBI Taxonomy" id="655981"/>
    <lineage>
        <taxon>Eukaryota</taxon>
        <taxon>Fungi</taxon>
        <taxon>Dikarya</taxon>
        <taxon>Ascomycota</taxon>
        <taxon>Pezizomycotina</taxon>
        <taxon>Leotiomycetes</taxon>
        <taxon>Thelebolales</taxon>
        <taxon>Thelebolaceae</taxon>
        <taxon>Pseudogymnoascus</taxon>
    </lineage>
</organism>
<accession>A0A177AF63</accession>
<proteinExistence type="predicted"/>
<evidence type="ECO:0000313" key="2">
    <source>
        <dbReference type="EMBL" id="OAF60748.1"/>
    </source>
</evidence>
<dbReference type="GeneID" id="36286396"/>
<feature type="region of interest" description="Disordered" evidence="1">
    <location>
        <begin position="157"/>
        <end position="179"/>
    </location>
</feature>
<reference evidence="2" key="1">
    <citation type="submission" date="2016-03" db="EMBL/GenBank/DDBJ databases">
        <title>Updated assembly of Pseudogymnoascus destructans, the fungus causing white-nose syndrome of bats.</title>
        <authorList>
            <person name="Palmer J.M."/>
            <person name="Drees K.P."/>
            <person name="Foster J.T."/>
            <person name="Lindner D.L."/>
        </authorList>
    </citation>
    <scope>NUCLEOTIDE SEQUENCE [LARGE SCALE GENOMIC DNA]</scope>
    <source>
        <strain evidence="2">20631-21</strain>
    </source>
</reference>
<dbReference type="RefSeq" id="XP_024326029.1">
    <property type="nucleotide sequence ID" value="XM_024466967.1"/>
</dbReference>
<dbReference type="Proteomes" id="UP000077154">
    <property type="component" value="Unassembled WGS sequence"/>
</dbReference>
<feature type="region of interest" description="Disordered" evidence="1">
    <location>
        <begin position="1"/>
        <end position="55"/>
    </location>
</feature>
<dbReference type="VEuPathDB" id="FungiDB:GMDG_07517"/>
<dbReference type="EMBL" id="KV441391">
    <property type="protein sequence ID" value="OAF60748.1"/>
    <property type="molecule type" value="Genomic_DNA"/>
</dbReference>